<feature type="transmembrane region" description="Helical" evidence="1">
    <location>
        <begin position="12"/>
        <end position="33"/>
    </location>
</feature>
<evidence type="ECO:0000313" key="2">
    <source>
        <dbReference type="EMBL" id="MDQ0350253.1"/>
    </source>
</evidence>
<sequence>MFDFLKPEKKYGVVGLALLIVGVAGFVILELYYTLWLHEYQLASLFFWGVGFIGSILYIVDLIRKRTNT</sequence>
<dbReference type="EMBL" id="JAUSUP010000001">
    <property type="protein sequence ID" value="MDQ0350253.1"/>
    <property type="molecule type" value="Genomic_DNA"/>
</dbReference>
<feature type="transmembrane region" description="Helical" evidence="1">
    <location>
        <begin position="45"/>
        <end position="63"/>
    </location>
</feature>
<accession>A0ABU0DP68</accession>
<evidence type="ECO:0000313" key="3">
    <source>
        <dbReference type="Proteomes" id="UP001236723"/>
    </source>
</evidence>
<proteinExistence type="predicted"/>
<protein>
    <submittedName>
        <fullName evidence="2">Preprotein translocase subunit Sss1</fullName>
    </submittedName>
</protein>
<dbReference type="RefSeq" id="WP_307064960.1">
    <property type="nucleotide sequence ID" value="NZ_JAUSUP010000001.1"/>
</dbReference>
<keyword evidence="1" id="KW-1133">Transmembrane helix</keyword>
<keyword evidence="1" id="KW-0812">Transmembrane</keyword>
<dbReference type="Proteomes" id="UP001236723">
    <property type="component" value="Unassembled WGS sequence"/>
</dbReference>
<comment type="caution">
    <text evidence="2">The sequence shown here is derived from an EMBL/GenBank/DDBJ whole genome shotgun (WGS) entry which is preliminary data.</text>
</comment>
<keyword evidence="3" id="KW-1185">Reference proteome</keyword>
<name>A0ABU0DP68_9BACI</name>
<gene>
    <name evidence="2" type="ORF">J2R98_000056</name>
</gene>
<keyword evidence="1" id="KW-0472">Membrane</keyword>
<evidence type="ECO:0000256" key="1">
    <source>
        <dbReference type="SAM" id="Phobius"/>
    </source>
</evidence>
<reference evidence="2 3" key="1">
    <citation type="submission" date="2023-07" db="EMBL/GenBank/DDBJ databases">
        <title>Genomic Encyclopedia of Type Strains, Phase IV (KMG-IV): sequencing the most valuable type-strain genomes for metagenomic binning, comparative biology and taxonomic classification.</title>
        <authorList>
            <person name="Goeker M."/>
        </authorList>
    </citation>
    <scope>NUCLEOTIDE SEQUENCE [LARGE SCALE GENOMIC DNA]</scope>
    <source>
        <strain evidence="2 3">DSM 15448</strain>
    </source>
</reference>
<organism evidence="2 3">
    <name type="scientific">Alkalibacillus filiformis</name>
    <dbReference type="NCBI Taxonomy" id="200990"/>
    <lineage>
        <taxon>Bacteria</taxon>
        <taxon>Bacillati</taxon>
        <taxon>Bacillota</taxon>
        <taxon>Bacilli</taxon>
        <taxon>Bacillales</taxon>
        <taxon>Bacillaceae</taxon>
        <taxon>Alkalibacillus</taxon>
    </lineage>
</organism>